<accession>A0A385Q0E4</accession>
<organism evidence="1 2">
    <name type="scientific">Lachnoanaerobaculum umeaense</name>
    <dbReference type="NCBI Taxonomy" id="617123"/>
    <lineage>
        <taxon>Bacteria</taxon>
        <taxon>Bacillati</taxon>
        <taxon>Bacillota</taxon>
        <taxon>Clostridia</taxon>
        <taxon>Lachnospirales</taxon>
        <taxon>Lachnospiraceae</taxon>
        <taxon>Lachnoanaerobaculum</taxon>
    </lineage>
</organism>
<keyword evidence="2" id="KW-1185">Reference proteome</keyword>
<gene>
    <name evidence="1" type="ORF">D4A81_06680</name>
</gene>
<evidence type="ECO:0000313" key="1">
    <source>
        <dbReference type="EMBL" id="AYA99646.1"/>
    </source>
</evidence>
<protein>
    <submittedName>
        <fullName evidence="1">Uncharacterized protein</fullName>
    </submittedName>
</protein>
<dbReference type="EMBL" id="CP032364">
    <property type="protein sequence ID" value="AYA99646.1"/>
    <property type="molecule type" value="Genomic_DNA"/>
</dbReference>
<reference evidence="1 2" key="1">
    <citation type="submission" date="2018-09" db="EMBL/GenBank/DDBJ databases">
        <title>Genome sequencing of Lachnoanaerobaculum umeaense DSM 23576.</title>
        <authorList>
            <person name="Kook J.-K."/>
            <person name="Park S.-N."/>
            <person name="Lim Y.K."/>
        </authorList>
    </citation>
    <scope>NUCLEOTIDE SEQUENCE [LARGE SCALE GENOMIC DNA]</scope>
    <source>
        <strain evidence="2">DSM 23576 \ CCUG 58757</strain>
    </source>
</reference>
<dbReference type="OrthoDB" id="9931608at2"/>
<name>A0A385Q0E4_9FIRM</name>
<evidence type="ECO:0000313" key="2">
    <source>
        <dbReference type="Proteomes" id="UP000265562"/>
    </source>
</evidence>
<dbReference type="AlphaFoldDB" id="A0A385Q0E4"/>
<sequence length="162" mass="18063">MTDFKFFYFTEYEDGKLAHLETCESEIPVNIYADPDSDFSLKENDICSVDIIGVGSEIKYYENEEEFVKADTGLDVVSMIPIGTFALDEDENFEESPHIIFTGKIIAVDADPTAKSDEPNCFVTVETLDMTVTVVFNSDESISVGGILKGVAWLYGDILRKI</sequence>
<proteinExistence type="predicted"/>
<dbReference type="KEGG" id="lua:D4A81_06680"/>
<dbReference type="Proteomes" id="UP000265562">
    <property type="component" value="Chromosome"/>
</dbReference>
<dbReference type="RefSeq" id="WP_111524194.1">
    <property type="nucleotide sequence ID" value="NZ_CP032364.1"/>
</dbReference>